<sequence>MSELRLTGKNPEGTHITLTNGTGEEFTVRISDTLRATVNQPRLSAVVATDDEQIMSVKEIQRRLRAGETMDAIARDGRISVEKVERFAGPILQERVYILDQAFAVVLRKESARDQETFEDVVIARLAPMGVDSDSLSWNAWRIDDGTWTIDLSYPNRDGHGSATWNFDLNRRSVTATNENARWMLGQEPAPRTQTPGLVHAEPTHPSRIVDSLSHLDVVAEPEAEPVRETPRLVAIRETPGEEDRAEGISGRAKVPSWDEIMFGRPAAPTPSSSSLSSSQDEFPDNDPFDEDLFK</sequence>
<name>A0A6J6JVE7_9ZZZZ</name>
<dbReference type="InterPro" id="IPR021421">
    <property type="entry name" value="DUF3071"/>
</dbReference>
<organism evidence="3">
    <name type="scientific">freshwater metagenome</name>
    <dbReference type="NCBI Taxonomy" id="449393"/>
    <lineage>
        <taxon>unclassified sequences</taxon>
        <taxon>metagenomes</taxon>
        <taxon>ecological metagenomes</taxon>
    </lineage>
</organism>
<reference evidence="3" key="1">
    <citation type="submission" date="2020-05" db="EMBL/GenBank/DDBJ databases">
        <authorList>
            <person name="Chiriac C."/>
            <person name="Salcher M."/>
            <person name="Ghai R."/>
            <person name="Kavagutti S V."/>
        </authorList>
    </citation>
    <scope>NUCLEOTIDE SEQUENCE</scope>
</reference>
<dbReference type="InterPro" id="IPR047682">
    <property type="entry name" value="SepH-like"/>
</dbReference>
<dbReference type="Pfam" id="PF11268">
    <property type="entry name" value="DUF3071"/>
    <property type="match status" value="1"/>
</dbReference>
<accession>A0A6J6JVE7</accession>
<feature type="region of interest" description="Disordered" evidence="1">
    <location>
        <begin position="238"/>
        <end position="295"/>
    </location>
</feature>
<gene>
    <name evidence="3" type="ORF">UFOPK2162_00476</name>
</gene>
<evidence type="ECO:0000256" key="1">
    <source>
        <dbReference type="SAM" id="MobiDB-lite"/>
    </source>
</evidence>
<feature type="compositionally biased region" description="Acidic residues" evidence="1">
    <location>
        <begin position="282"/>
        <end position="295"/>
    </location>
</feature>
<protein>
    <submittedName>
        <fullName evidence="3">Unannotated protein</fullName>
    </submittedName>
</protein>
<dbReference type="EMBL" id="CAEZVZ010000047">
    <property type="protein sequence ID" value="CAB4641471.1"/>
    <property type="molecule type" value="Genomic_DNA"/>
</dbReference>
<evidence type="ECO:0000313" key="3">
    <source>
        <dbReference type="EMBL" id="CAB4641471.1"/>
    </source>
</evidence>
<dbReference type="AlphaFoldDB" id="A0A6J6JVE7"/>
<feature type="domain" description="DUF3071" evidence="2">
    <location>
        <begin position="1"/>
        <end position="167"/>
    </location>
</feature>
<proteinExistence type="predicted"/>
<feature type="compositionally biased region" description="Low complexity" evidence="1">
    <location>
        <begin position="272"/>
        <end position="281"/>
    </location>
</feature>
<evidence type="ECO:0000259" key="2">
    <source>
        <dbReference type="Pfam" id="PF11268"/>
    </source>
</evidence>
<dbReference type="NCBIfam" id="NF040712">
    <property type="entry name" value="SepH"/>
    <property type="match status" value="1"/>
</dbReference>